<dbReference type="EMBL" id="RHFN01000011">
    <property type="protein sequence ID" value="ROU13708.1"/>
    <property type="molecule type" value="Genomic_DNA"/>
</dbReference>
<gene>
    <name evidence="1" type="ORF">EB837_12340</name>
</gene>
<dbReference type="OrthoDB" id="6935090at2"/>
<reference evidence="1 2" key="1">
    <citation type="submission" date="2018-10" db="EMBL/GenBank/DDBJ databases">
        <title>Horizontal transference of carbapenem resistance between Klebsiella pneumoniae and Kluyvera ascorbata during abdominal infection: a case report.</title>
        <authorList>
            <person name="Raro O.H.F."/>
            <person name="Lima-Morales D."/>
            <person name="Barth A.L."/>
            <person name="Paim T.G.S."/>
            <person name="Mott M.P."/>
            <person name="Riche C.V.W."/>
            <person name="Teixeira U.F."/>
            <person name="Waechter F."/>
            <person name="Dias C.A.G."/>
        </authorList>
    </citation>
    <scope>NUCLEOTIDE SEQUENCE [LARGE SCALE GENOMIC DNA]</scope>
    <source>
        <strain evidence="1 2">OT2</strain>
    </source>
</reference>
<organism evidence="1 2">
    <name type="scientific">Kluyvera ascorbata</name>
    <dbReference type="NCBI Taxonomy" id="51288"/>
    <lineage>
        <taxon>Bacteria</taxon>
        <taxon>Pseudomonadati</taxon>
        <taxon>Pseudomonadota</taxon>
        <taxon>Gammaproteobacteria</taxon>
        <taxon>Enterobacterales</taxon>
        <taxon>Enterobacteriaceae</taxon>
        <taxon>Kluyvera</taxon>
    </lineage>
</organism>
<proteinExistence type="predicted"/>
<comment type="caution">
    <text evidence="1">The sequence shown here is derived from an EMBL/GenBank/DDBJ whole genome shotgun (WGS) entry which is preliminary data.</text>
</comment>
<name>A0A3N2S2G6_9ENTR</name>
<dbReference type="Proteomes" id="UP000268051">
    <property type="component" value="Unassembled WGS sequence"/>
</dbReference>
<sequence>MGYEIPEKGQVKPYDIVSFGIPVCTRHGKAYEMIELIKFTGLLAEKGLTQHLESVFYNSVSCCCEFTFKDHFDQYSSEADAIKECALRSIGQFDWFDFIMHGEPGISWD</sequence>
<protein>
    <submittedName>
        <fullName evidence="1">Uncharacterized protein</fullName>
    </submittedName>
</protein>
<evidence type="ECO:0000313" key="1">
    <source>
        <dbReference type="EMBL" id="ROU13708.1"/>
    </source>
</evidence>
<dbReference type="AlphaFoldDB" id="A0A3N2S2G6"/>
<accession>A0A3N2S2G6</accession>
<evidence type="ECO:0000313" key="2">
    <source>
        <dbReference type="Proteomes" id="UP000268051"/>
    </source>
</evidence>